<evidence type="ECO:0000313" key="1">
    <source>
        <dbReference type="EMBL" id="MXQ49947.1"/>
    </source>
</evidence>
<gene>
    <name evidence="1" type="ORF">GQ671_01355</name>
</gene>
<evidence type="ECO:0000313" key="2">
    <source>
        <dbReference type="Proteomes" id="UP000436284"/>
    </source>
</evidence>
<keyword evidence="2" id="KW-1185">Reference proteome</keyword>
<organism evidence="1 2">
    <name type="scientific">Salinicoccus hispanicus</name>
    <dbReference type="NCBI Taxonomy" id="157225"/>
    <lineage>
        <taxon>Bacteria</taxon>
        <taxon>Bacillati</taxon>
        <taxon>Bacillota</taxon>
        <taxon>Bacilli</taxon>
        <taxon>Bacillales</taxon>
        <taxon>Staphylococcaceae</taxon>
        <taxon>Salinicoccus</taxon>
    </lineage>
</organism>
<proteinExistence type="predicted"/>
<name>A0A6N8TY73_9STAP</name>
<dbReference type="OrthoDB" id="2969981at2"/>
<accession>A0A6N8TY73</accession>
<dbReference type="EMBL" id="WUUK01000001">
    <property type="protein sequence ID" value="MXQ49947.1"/>
    <property type="molecule type" value="Genomic_DNA"/>
</dbReference>
<comment type="caution">
    <text evidence="1">The sequence shown here is derived from an EMBL/GenBank/DDBJ whole genome shotgun (WGS) entry which is preliminary data.</text>
</comment>
<dbReference type="Proteomes" id="UP000436284">
    <property type="component" value="Unassembled WGS sequence"/>
</dbReference>
<protein>
    <submittedName>
        <fullName evidence="1">Uncharacterized protein</fullName>
    </submittedName>
</protein>
<reference evidence="1 2" key="1">
    <citation type="submission" date="2019-12" db="EMBL/GenBank/DDBJ databases">
        <title>Salinicoccus cyprini sp. nov., isolated from gastro-intestinal tract of mirror carp, Cyprinus carpio var. specularis, collected from Gobind Sagar Reservoir, Himachal Pradesh, India.</title>
        <authorList>
            <person name="Talwar C."/>
            <person name="Singh A.K."/>
            <person name="Lal R."/>
            <person name="Negi R.K."/>
        </authorList>
    </citation>
    <scope>NUCLEOTIDE SEQUENCE [LARGE SCALE GENOMIC DNA]</scope>
    <source>
        <strain evidence="1 2">J-82</strain>
    </source>
</reference>
<dbReference type="RefSeq" id="WP_160651571.1">
    <property type="nucleotide sequence ID" value="NZ_JBHRWU010000001.1"/>
</dbReference>
<sequence length="79" mass="9331">MSDSNLHNLELDSHYTAQELEGFISTTDAMILSSNEDELFADYEREYKVTHQFKGYFEQTSEDGKKYYTEKRSYVVEKV</sequence>
<dbReference type="AlphaFoldDB" id="A0A6N8TY73"/>